<accession>E3SX96</accession>
<evidence type="ECO:0000256" key="1">
    <source>
        <dbReference type="ARBA" id="ARBA00003257"/>
    </source>
</evidence>
<evidence type="ECO:0000256" key="18">
    <source>
        <dbReference type="RuleBase" id="RU003403"/>
    </source>
</evidence>
<name>E3SX96_9CRUS</name>
<evidence type="ECO:0000256" key="10">
    <source>
        <dbReference type="ARBA" id="ARBA00022967"/>
    </source>
</evidence>
<keyword evidence="16 18" id="KW-0472">Membrane</keyword>
<proteinExistence type="inferred from homology"/>
<organism evidence="20">
    <name type="scientific">Glyptonotus cf. antarcticus FK-2009</name>
    <dbReference type="NCBI Taxonomy" id="692432"/>
    <lineage>
        <taxon>Eukaryota</taxon>
        <taxon>Metazoa</taxon>
        <taxon>Ecdysozoa</taxon>
        <taxon>Arthropoda</taxon>
        <taxon>Crustacea</taxon>
        <taxon>Multicrustacea</taxon>
        <taxon>Malacostraca</taxon>
        <taxon>Eumalacostraca</taxon>
        <taxon>Peracarida</taxon>
        <taxon>Isopoda</taxon>
        <taxon>Valvifera</taxon>
        <taxon>Chaetiliidae</taxon>
        <taxon>Glyptonotus</taxon>
    </lineage>
</organism>
<dbReference type="InterPro" id="IPR050175">
    <property type="entry name" value="Complex_I_Subunit_2"/>
</dbReference>
<protein>
    <recommendedName>
        <fullName evidence="5 18">NADH-ubiquinone oxidoreductase chain 2</fullName>
        <ecNumber evidence="4 18">7.1.1.2</ecNumber>
    </recommendedName>
</protein>
<evidence type="ECO:0000256" key="14">
    <source>
        <dbReference type="ARBA" id="ARBA00023075"/>
    </source>
</evidence>
<dbReference type="GO" id="GO:0008137">
    <property type="term" value="F:NADH dehydrogenase (ubiquinone) activity"/>
    <property type="evidence" value="ECO:0007669"/>
    <property type="project" value="UniProtKB-EC"/>
</dbReference>
<comment type="function">
    <text evidence="1">Core subunit of the mitochondrial membrane respiratory chain NADH dehydrogenase (Complex I) that is believed to belong to the minimal assembly required for catalysis. Complex I functions in the transfer of electrons from NADH to the respiratory chain. The immediate electron acceptor for the enzyme is believed to be ubiquinone.</text>
</comment>
<dbReference type="PANTHER" id="PTHR46552:SF1">
    <property type="entry name" value="NADH-UBIQUINONE OXIDOREDUCTASE CHAIN 2"/>
    <property type="match status" value="1"/>
</dbReference>
<dbReference type="AlphaFoldDB" id="E3SX96"/>
<keyword evidence="13 18" id="KW-0520">NAD</keyword>
<feature type="transmembrane region" description="Helical" evidence="18">
    <location>
        <begin position="56"/>
        <end position="77"/>
    </location>
</feature>
<sequence>MFKSSFYLFSSTLVLGTLLSISSSSWFGIWIGLELNLLSFIPLMGLKSSKTSAESALKYFLVQACSSLVVLQGGLILSSTSLSFMVLVMSALVLKAGGAPFHFWLPMVAEGLSWSKVALLLTLQKIAPLTLVSYCLISPVKMTFMSIIILSGVVGAYGGFNETLLRKILSFSSISHMAWMFVGMLMGGSVWFIYFLLYCLISLSLMFLLMKYQIFHMNQISLKSGSMWSELNVGFSLMSLSGLPPFLGFLPKWLIIQISLGDSQLFIIMILIGTSLITLFYYLRTMLVSFSLMKLLKSTNILNFKLSKMEYFILALNSAGLAISGFIWSLSL</sequence>
<dbReference type="EMBL" id="GU130254">
    <property type="protein sequence ID" value="ADA69779.1"/>
    <property type="molecule type" value="Genomic_DNA"/>
</dbReference>
<evidence type="ECO:0000256" key="8">
    <source>
        <dbReference type="ARBA" id="ARBA00022692"/>
    </source>
</evidence>
<feature type="transmembrane region" description="Helical" evidence="18">
    <location>
        <begin position="311"/>
        <end position="330"/>
    </location>
</feature>
<keyword evidence="6" id="KW-0813">Transport</keyword>
<feature type="transmembrane region" description="Helical" evidence="18">
    <location>
        <begin position="266"/>
        <end position="290"/>
    </location>
</feature>
<evidence type="ECO:0000256" key="15">
    <source>
        <dbReference type="ARBA" id="ARBA00023128"/>
    </source>
</evidence>
<dbReference type="GO" id="GO:0005743">
    <property type="term" value="C:mitochondrial inner membrane"/>
    <property type="evidence" value="ECO:0007669"/>
    <property type="project" value="UniProtKB-SubCell"/>
</dbReference>
<evidence type="ECO:0000256" key="3">
    <source>
        <dbReference type="ARBA" id="ARBA00007012"/>
    </source>
</evidence>
<evidence type="ECO:0000256" key="16">
    <source>
        <dbReference type="ARBA" id="ARBA00023136"/>
    </source>
</evidence>
<keyword evidence="14 18" id="KW-0830">Ubiquinone</keyword>
<evidence type="ECO:0000256" key="17">
    <source>
        <dbReference type="ARBA" id="ARBA00049551"/>
    </source>
</evidence>
<feature type="domain" description="NADH:quinone oxidoreductase/Mrp antiporter transmembrane" evidence="19">
    <location>
        <begin position="78"/>
        <end position="278"/>
    </location>
</feature>
<feature type="transmembrane region" description="Helical" evidence="18">
    <location>
        <begin position="84"/>
        <end position="105"/>
    </location>
</feature>
<evidence type="ECO:0000256" key="13">
    <source>
        <dbReference type="ARBA" id="ARBA00023027"/>
    </source>
</evidence>
<dbReference type="GO" id="GO:0006120">
    <property type="term" value="P:mitochondrial electron transport, NADH to ubiquinone"/>
    <property type="evidence" value="ECO:0007669"/>
    <property type="project" value="InterPro"/>
</dbReference>
<reference evidence="20" key="1">
    <citation type="journal article" date="2012" name="Mol. Phylogenet. Evol.">
        <title>Multiple rearrangements in mitochondrial genomes of Isopoda and phylogenetic implications.</title>
        <authorList>
            <person name="Kilpert F."/>
            <person name="Held C."/>
            <person name="Podsiadlowski L."/>
        </authorList>
    </citation>
    <scope>NUCLEOTIDE SEQUENCE</scope>
</reference>
<keyword evidence="9 18" id="KW-0999">Mitochondrion inner membrane</keyword>
<comment type="similarity">
    <text evidence="3 18">Belongs to the complex I subunit 2 family.</text>
</comment>
<evidence type="ECO:0000256" key="7">
    <source>
        <dbReference type="ARBA" id="ARBA00022660"/>
    </source>
</evidence>
<evidence type="ECO:0000256" key="5">
    <source>
        <dbReference type="ARBA" id="ARBA00021008"/>
    </source>
</evidence>
<dbReference type="InterPro" id="IPR003917">
    <property type="entry name" value="NADH_UbQ_OxRdtase_chain2"/>
</dbReference>
<keyword evidence="11 18" id="KW-0249">Electron transport</keyword>
<feature type="transmembrane region" description="Helical" evidence="18">
    <location>
        <begin position="144"/>
        <end position="160"/>
    </location>
</feature>
<dbReference type="PRINTS" id="PR01436">
    <property type="entry name" value="NADHDHGNASE2"/>
</dbReference>
<evidence type="ECO:0000259" key="19">
    <source>
        <dbReference type="Pfam" id="PF00361"/>
    </source>
</evidence>
<keyword evidence="12 18" id="KW-1133">Transmembrane helix</keyword>
<keyword evidence="15 18" id="KW-0496">Mitochondrion</keyword>
<evidence type="ECO:0000256" key="2">
    <source>
        <dbReference type="ARBA" id="ARBA00004448"/>
    </source>
</evidence>
<evidence type="ECO:0000256" key="4">
    <source>
        <dbReference type="ARBA" id="ARBA00012944"/>
    </source>
</evidence>
<dbReference type="Pfam" id="PF00361">
    <property type="entry name" value="Proton_antipo_M"/>
    <property type="match status" value="1"/>
</dbReference>
<comment type="subcellular location">
    <subcellularLocation>
        <location evidence="2 18">Mitochondrion inner membrane</location>
        <topology evidence="2 18">Multi-pass membrane protein</topology>
    </subcellularLocation>
</comment>
<dbReference type="PANTHER" id="PTHR46552">
    <property type="entry name" value="NADH-UBIQUINONE OXIDOREDUCTASE CHAIN 2"/>
    <property type="match status" value="1"/>
</dbReference>
<keyword evidence="8 18" id="KW-0812">Transmembrane</keyword>
<comment type="function">
    <text evidence="18">Core subunit of the mitochondrial membrane respiratory chain NADH dehydrogenase (Complex I) which catalyzes electron transfer from NADH through the respiratory chain, using ubiquinone as an electron acceptor. Essential for the catalytic activity and assembly of complex I.</text>
</comment>
<feature type="transmembrane region" description="Helical" evidence="18">
    <location>
        <begin position="231"/>
        <end position="254"/>
    </location>
</feature>
<evidence type="ECO:0000256" key="11">
    <source>
        <dbReference type="ARBA" id="ARBA00022982"/>
    </source>
</evidence>
<keyword evidence="7 18" id="KW-0679">Respiratory chain</keyword>
<geneLocation type="mitochondrion" evidence="20"/>
<gene>
    <name evidence="20" type="primary">ND2</name>
</gene>
<dbReference type="EC" id="7.1.1.2" evidence="4 18"/>
<feature type="transmembrane region" description="Helical" evidence="18">
    <location>
        <begin position="180"/>
        <end position="210"/>
    </location>
</feature>
<dbReference type="InterPro" id="IPR001750">
    <property type="entry name" value="ND/Mrp_TM"/>
</dbReference>
<comment type="catalytic activity">
    <reaction evidence="17 18">
        <text>a ubiquinone + NADH + 5 H(+)(in) = a ubiquinol + NAD(+) + 4 H(+)(out)</text>
        <dbReference type="Rhea" id="RHEA:29091"/>
        <dbReference type="Rhea" id="RHEA-COMP:9565"/>
        <dbReference type="Rhea" id="RHEA-COMP:9566"/>
        <dbReference type="ChEBI" id="CHEBI:15378"/>
        <dbReference type="ChEBI" id="CHEBI:16389"/>
        <dbReference type="ChEBI" id="CHEBI:17976"/>
        <dbReference type="ChEBI" id="CHEBI:57540"/>
        <dbReference type="ChEBI" id="CHEBI:57945"/>
        <dbReference type="EC" id="7.1.1.2"/>
    </reaction>
</comment>
<keyword evidence="10 18" id="KW-1278">Translocase</keyword>
<evidence type="ECO:0000256" key="12">
    <source>
        <dbReference type="ARBA" id="ARBA00022989"/>
    </source>
</evidence>
<evidence type="ECO:0000313" key="20">
    <source>
        <dbReference type="EMBL" id="ADA69779.1"/>
    </source>
</evidence>
<evidence type="ECO:0000256" key="6">
    <source>
        <dbReference type="ARBA" id="ARBA00022448"/>
    </source>
</evidence>
<evidence type="ECO:0000256" key="9">
    <source>
        <dbReference type="ARBA" id="ARBA00022792"/>
    </source>
</evidence>